<comment type="subcellular location">
    <subcellularLocation>
        <location evidence="1">Membrane</location>
        <topology evidence="1">Multi-pass membrane protein</topology>
    </subcellularLocation>
</comment>
<dbReference type="PROSITE" id="PS50262">
    <property type="entry name" value="G_PROTEIN_RECEP_F1_2"/>
    <property type="match status" value="1"/>
</dbReference>
<evidence type="ECO:0000256" key="5">
    <source>
        <dbReference type="ARBA" id="ARBA00023136"/>
    </source>
</evidence>
<keyword evidence="5 8" id="KW-0472">Membrane</keyword>
<evidence type="ECO:0000256" key="7">
    <source>
        <dbReference type="ARBA" id="ARBA00023224"/>
    </source>
</evidence>
<evidence type="ECO:0000259" key="9">
    <source>
        <dbReference type="PROSITE" id="PS50262"/>
    </source>
</evidence>
<accession>A0AAE1E7J3</accession>
<feature type="transmembrane region" description="Helical" evidence="8">
    <location>
        <begin position="77"/>
        <end position="96"/>
    </location>
</feature>
<feature type="transmembrane region" description="Helical" evidence="8">
    <location>
        <begin position="161"/>
        <end position="182"/>
    </location>
</feature>
<evidence type="ECO:0000256" key="2">
    <source>
        <dbReference type="ARBA" id="ARBA00022692"/>
    </source>
</evidence>
<dbReference type="InterPro" id="IPR019430">
    <property type="entry name" value="7TM_GPCR_serpentine_rcpt_Srx"/>
</dbReference>
<proteinExistence type="predicted"/>
<evidence type="ECO:0000313" key="10">
    <source>
        <dbReference type="EMBL" id="KAK3795808.1"/>
    </source>
</evidence>
<keyword evidence="2 8" id="KW-0812">Transmembrane</keyword>
<dbReference type="PANTHER" id="PTHR24243">
    <property type="entry name" value="G-PROTEIN COUPLED RECEPTOR"/>
    <property type="match status" value="1"/>
</dbReference>
<keyword evidence="3 8" id="KW-1133">Transmembrane helix</keyword>
<dbReference type="EMBL" id="JAWDGP010000981">
    <property type="protein sequence ID" value="KAK3795808.1"/>
    <property type="molecule type" value="Genomic_DNA"/>
</dbReference>
<dbReference type="Pfam" id="PF10324">
    <property type="entry name" value="7TM_GPCR_Srw"/>
    <property type="match status" value="1"/>
</dbReference>
<dbReference type="PRINTS" id="PR00237">
    <property type="entry name" value="GPCRRHODOPSN"/>
</dbReference>
<keyword evidence="6" id="KW-0675">Receptor</keyword>
<evidence type="ECO:0000313" key="11">
    <source>
        <dbReference type="Proteomes" id="UP001283361"/>
    </source>
</evidence>
<dbReference type="Pfam" id="PF10328">
    <property type="entry name" value="7TM_GPCR_Srx"/>
    <property type="match status" value="1"/>
</dbReference>
<protein>
    <recommendedName>
        <fullName evidence="9">G-protein coupled receptors family 1 profile domain-containing protein</fullName>
    </recommendedName>
</protein>
<keyword evidence="4" id="KW-0297">G-protein coupled receptor</keyword>
<evidence type="ECO:0000256" key="8">
    <source>
        <dbReference type="SAM" id="Phobius"/>
    </source>
</evidence>
<feature type="domain" description="G-protein coupled receptors family 1 profile" evidence="9">
    <location>
        <begin position="56"/>
        <end position="314"/>
    </location>
</feature>
<gene>
    <name evidence="10" type="ORF">RRG08_052241</name>
</gene>
<feature type="transmembrane region" description="Helical" evidence="8">
    <location>
        <begin position="290"/>
        <end position="315"/>
    </location>
</feature>
<dbReference type="GO" id="GO:0005886">
    <property type="term" value="C:plasma membrane"/>
    <property type="evidence" value="ECO:0007669"/>
    <property type="project" value="TreeGrafter"/>
</dbReference>
<feature type="transmembrane region" description="Helical" evidence="8">
    <location>
        <begin position="202"/>
        <end position="222"/>
    </location>
</feature>
<evidence type="ECO:0000256" key="4">
    <source>
        <dbReference type="ARBA" id="ARBA00023040"/>
    </source>
</evidence>
<dbReference type="InterPro" id="IPR019427">
    <property type="entry name" value="7TM_GPCR_serpentine_rcpt_Srw"/>
</dbReference>
<dbReference type="GO" id="GO:0008528">
    <property type="term" value="F:G protein-coupled peptide receptor activity"/>
    <property type="evidence" value="ECO:0007669"/>
    <property type="project" value="InterPro"/>
</dbReference>
<reference evidence="10" key="1">
    <citation type="journal article" date="2023" name="G3 (Bethesda)">
        <title>A reference genome for the long-term kleptoplast-retaining sea slug Elysia crispata morphotype clarki.</title>
        <authorList>
            <person name="Eastman K.E."/>
            <person name="Pendleton A.L."/>
            <person name="Shaikh M.A."/>
            <person name="Suttiyut T."/>
            <person name="Ogas R."/>
            <person name="Tomko P."/>
            <person name="Gavelis G."/>
            <person name="Widhalm J.R."/>
            <person name="Wisecaver J.H."/>
        </authorList>
    </citation>
    <scope>NUCLEOTIDE SEQUENCE</scope>
    <source>
        <strain evidence="10">ECLA1</strain>
    </source>
</reference>
<keyword evidence="7" id="KW-0807">Transducer</keyword>
<feature type="transmembrane region" description="Helical" evidence="8">
    <location>
        <begin position="253"/>
        <end position="278"/>
    </location>
</feature>
<dbReference type="AlphaFoldDB" id="A0AAE1E7J3"/>
<organism evidence="10 11">
    <name type="scientific">Elysia crispata</name>
    <name type="common">lettuce slug</name>
    <dbReference type="NCBI Taxonomy" id="231223"/>
    <lineage>
        <taxon>Eukaryota</taxon>
        <taxon>Metazoa</taxon>
        <taxon>Spiralia</taxon>
        <taxon>Lophotrochozoa</taxon>
        <taxon>Mollusca</taxon>
        <taxon>Gastropoda</taxon>
        <taxon>Heterobranchia</taxon>
        <taxon>Euthyneura</taxon>
        <taxon>Panpulmonata</taxon>
        <taxon>Sacoglossa</taxon>
        <taxon>Placobranchoidea</taxon>
        <taxon>Plakobranchidae</taxon>
        <taxon>Elysia</taxon>
    </lineage>
</organism>
<dbReference type="SUPFAM" id="SSF81321">
    <property type="entry name" value="Family A G protein-coupled receptor-like"/>
    <property type="match status" value="1"/>
</dbReference>
<sequence>MAQTTPHMVALTFLKNVTQTNLNHISPIISVYVLMIIGYINGYVLTSLVGILGIVTNTANICVYLKMGLSETTNISFFAMSISDLLVSFTAVIIQITYNPPISVMKLPSGAPVSEIGMAACFIMFPCMGCSAWITAILSVERCICISTPLKVKEIVTSKRTIFLILTMVTYQTVLIFLTYLYPGPPYDVASSRRKLFVIISYSVPSFICFCVVLVSTTVLVIKLKQNLEWRNKAAKQSNINSENSKEMKAVRCVVAVCTIFIICFTPNVALFVTGFVYPKFNQHDPILGTLMIVLHAIGTMLQVLSSAVNIFVYYRMSTKYREILKAMFYRKRDIAD</sequence>
<name>A0AAE1E7J3_9GAST</name>
<evidence type="ECO:0000256" key="6">
    <source>
        <dbReference type="ARBA" id="ARBA00023170"/>
    </source>
</evidence>
<dbReference type="InterPro" id="IPR000276">
    <property type="entry name" value="GPCR_Rhodpsn"/>
</dbReference>
<feature type="transmembrane region" description="Helical" evidence="8">
    <location>
        <begin position="116"/>
        <end position="140"/>
    </location>
</feature>
<dbReference type="Proteomes" id="UP001283361">
    <property type="component" value="Unassembled WGS sequence"/>
</dbReference>
<dbReference type="PANTHER" id="PTHR24243:SF230">
    <property type="entry name" value="G-PROTEIN COUPLED RECEPTORS FAMILY 1 PROFILE DOMAIN-CONTAINING PROTEIN"/>
    <property type="match status" value="1"/>
</dbReference>
<evidence type="ECO:0000256" key="3">
    <source>
        <dbReference type="ARBA" id="ARBA00022989"/>
    </source>
</evidence>
<comment type="caution">
    <text evidence="10">The sequence shown here is derived from an EMBL/GenBank/DDBJ whole genome shotgun (WGS) entry which is preliminary data.</text>
</comment>
<evidence type="ECO:0000256" key="1">
    <source>
        <dbReference type="ARBA" id="ARBA00004141"/>
    </source>
</evidence>
<dbReference type="Gene3D" id="1.20.1070.10">
    <property type="entry name" value="Rhodopsin 7-helix transmembrane proteins"/>
    <property type="match status" value="1"/>
</dbReference>
<keyword evidence="11" id="KW-1185">Reference proteome</keyword>
<dbReference type="InterPro" id="IPR017452">
    <property type="entry name" value="GPCR_Rhodpsn_7TM"/>
</dbReference>